<evidence type="ECO:0000256" key="1">
    <source>
        <dbReference type="ARBA" id="ARBA00009199"/>
    </source>
</evidence>
<dbReference type="PANTHER" id="PTHR46072">
    <property type="entry name" value="AMIDASE-RELATED-RELATED"/>
    <property type="match status" value="1"/>
</dbReference>
<evidence type="ECO:0000313" key="4">
    <source>
        <dbReference type="EMBL" id="KAL1627212.1"/>
    </source>
</evidence>
<name>A0ABR3SR76_9PEZI</name>
<dbReference type="Gene3D" id="3.90.1300.10">
    <property type="entry name" value="Amidase signature (AS) domain"/>
    <property type="match status" value="1"/>
</dbReference>
<evidence type="ECO:0000256" key="2">
    <source>
        <dbReference type="ARBA" id="ARBA00022801"/>
    </source>
</evidence>
<evidence type="ECO:0000313" key="5">
    <source>
        <dbReference type="Proteomes" id="UP001521116"/>
    </source>
</evidence>
<dbReference type="PANTHER" id="PTHR46072:SF4">
    <property type="entry name" value="AMIDASE C550.07-RELATED"/>
    <property type="match status" value="1"/>
</dbReference>
<dbReference type="SUPFAM" id="SSF75304">
    <property type="entry name" value="Amidase signature (AS) enzymes"/>
    <property type="match status" value="1"/>
</dbReference>
<dbReference type="InterPro" id="IPR023631">
    <property type="entry name" value="Amidase_dom"/>
</dbReference>
<dbReference type="Proteomes" id="UP001521116">
    <property type="component" value="Unassembled WGS sequence"/>
</dbReference>
<keyword evidence="2" id="KW-0378">Hydrolase</keyword>
<proteinExistence type="inferred from homology"/>
<dbReference type="PIRSF" id="PIRSF001221">
    <property type="entry name" value="Amidase_fungi"/>
    <property type="match status" value="1"/>
</dbReference>
<evidence type="ECO:0000259" key="3">
    <source>
        <dbReference type="Pfam" id="PF01425"/>
    </source>
</evidence>
<organism evidence="4 5">
    <name type="scientific">Neofusicoccum ribis</name>
    <dbReference type="NCBI Taxonomy" id="45134"/>
    <lineage>
        <taxon>Eukaryota</taxon>
        <taxon>Fungi</taxon>
        <taxon>Dikarya</taxon>
        <taxon>Ascomycota</taxon>
        <taxon>Pezizomycotina</taxon>
        <taxon>Dothideomycetes</taxon>
        <taxon>Dothideomycetes incertae sedis</taxon>
        <taxon>Botryosphaeriales</taxon>
        <taxon>Botryosphaeriaceae</taxon>
        <taxon>Neofusicoccum</taxon>
    </lineage>
</organism>
<accession>A0ABR3SR76</accession>
<comment type="caution">
    <text evidence="4">The sequence shown here is derived from an EMBL/GenBank/DDBJ whole genome shotgun (WGS) entry which is preliminary data.</text>
</comment>
<keyword evidence="5" id="KW-1185">Reference proteome</keyword>
<sequence>MAITSWHEKAQSARDYRDASLAKVKPPIRPLPDPLPLSSQELPKQYLTPREYELTQNYDAIQLLDMLRRKEVSCEELTKAFLRRAALAQYAVNCITELMWDDAIERARHLDSLASPAGPLHGLPISIKQQHGMRGKPCHASYVAWIGQASGANPLNDALWDAGCVFYARTTEPQSTMHLECANNITGRTANPWNRALTPGGSTGGEGALLGLGASVLGIGGDIGGSVRAPASNCGVYGFKPTSRRLPLAGMKCTMLGNETVLPTFGPLARSRETVNLFMRVVLDTEPWRYDPWLFPKPWTPVTLEKPLKVAVQWDDGVVKPHPPMIRALKEVTEACRVAGMKVVDWTSLEHETAWSLISRLYFPDGGEDTINIIQESGEPLLPLTEWIIKQPGVKKLTIQQLWGLCRERDEYRARYAAHWSATADEDGEVDVIICPAVPGAAPPHDCARYWPYTAHWNLLDYPAAVFPVTFVDAAKDKRDEGYVPMNDQDKFNYDLYTPEKYIGAPVSLQVVGRRNFDEKVMAALELIEKALGRN</sequence>
<protein>
    <recommendedName>
        <fullName evidence="3">Amidase domain-containing protein</fullName>
    </recommendedName>
</protein>
<feature type="domain" description="Amidase" evidence="3">
    <location>
        <begin position="76"/>
        <end position="521"/>
    </location>
</feature>
<dbReference type="InterPro" id="IPR036928">
    <property type="entry name" value="AS_sf"/>
</dbReference>
<comment type="similarity">
    <text evidence="1">Belongs to the amidase family.</text>
</comment>
<dbReference type="EMBL" id="JAJVDC020000074">
    <property type="protein sequence ID" value="KAL1627212.1"/>
    <property type="molecule type" value="Genomic_DNA"/>
</dbReference>
<reference evidence="4 5" key="1">
    <citation type="submission" date="2024-02" db="EMBL/GenBank/DDBJ databases">
        <title>De novo assembly and annotation of 12 fungi associated with fruit tree decline syndrome in Ontario, Canada.</title>
        <authorList>
            <person name="Sulman M."/>
            <person name="Ellouze W."/>
            <person name="Ilyukhin E."/>
        </authorList>
    </citation>
    <scope>NUCLEOTIDE SEQUENCE [LARGE SCALE GENOMIC DNA]</scope>
    <source>
        <strain evidence="4 5">M1-105</strain>
    </source>
</reference>
<dbReference type="Pfam" id="PF01425">
    <property type="entry name" value="Amidase"/>
    <property type="match status" value="1"/>
</dbReference>
<gene>
    <name evidence="4" type="ORF">SLS56_006451</name>
</gene>